<evidence type="ECO:0000256" key="5">
    <source>
        <dbReference type="RuleBase" id="RU003956"/>
    </source>
</evidence>
<evidence type="ECO:0000313" key="7">
    <source>
        <dbReference type="Proteomes" id="UP000838763"/>
    </source>
</evidence>
<evidence type="ECO:0000256" key="1">
    <source>
        <dbReference type="ARBA" id="ARBA00006217"/>
    </source>
</evidence>
<keyword evidence="2 4" id="KW-0479">Metal-binding</keyword>
<dbReference type="Proteomes" id="UP000838763">
    <property type="component" value="Unassembled WGS sequence"/>
</dbReference>
<feature type="binding site" evidence="4">
    <location>
        <position position="89"/>
    </location>
    <ligand>
        <name>Zn(2+)</name>
        <dbReference type="ChEBI" id="CHEBI:29105"/>
    </ligand>
</feature>
<feature type="binding site" evidence="4">
    <location>
        <position position="37"/>
    </location>
    <ligand>
        <name>Zn(2+)</name>
        <dbReference type="ChEBI" id="CHEBI:29105"/>
    </ligand>
</feature>
<organism evidence="6 7">
    <name type="scientific">Parascedosporium putredinis</name>
    <dbReference type="NCBI Taxonomy" id="1442378"/>
    <lineage>
        <taxon>Eukaryota</taxon>
        <taxon>Fungi</taxon>
        <taxon>Dikarya</taxon>
        <taxon>Ascomycota</taxon>
        <taxon>Pezizomycotina</taxon>
        <taxon>Sordariomycetes</taxon>
        <taxon>Hypocreomycetidae</taxon>
        <taxon>Microascales</taxon>
        <taxon>Microascaceae</taxon>
        <taxon>Parascedosporium</taxon>
    </lineage>
</organism>
<dbReference type="SMART" id="SM00947">
    <property type="entry name" value="Pro_CA"/>
    <property type="match status" value="1"/>
</dbReference>
<reference evidence="6" key="1">
    <citation type="submission" date="2022-11" db="EMBL/GenBank/DDBJ databases">
        <authorList>
            <person name="Scott C."/>
            <person name="Bruce N."/>
        </authorList>
    </citation>
    <scope>NUCLEOTIDE SEQUENCE</scope>
</reference>
<comment type="catalytic activity">
    <reaction evidence="5">
        <text>hydrogencarbonate + H(+) = CO2 + H2O</text>
        <dbReference type="Rhea" id="RHEA:10748"/>
        <dbReference type="ChEBI" id="CHEBI:15377"/>
        <dbReference type="ChEBI" id="CHEBI:15378"/>
        <dbReference type="ChEBI" id="CHEBI:16526"/>
        <dbReference type="ChEBI" id="CHEBI:17544"/>
        <dbReference type="EC" id="4.2.1.1"/>
    </reaction>
</comment>
<gene>
    <name evidence="6" type="ORF">PPNO1_LOCUS5189</name>
</gene>
<dbReference type="GO" id="GO:0008270">
    <property type="term" value="F:zinc ion binding"/>
    <property type="evidence" value="ECO:0007669"/>
    <property type="project" value="UniProtKB-UniRule"/>
</dbReference>
<evidence type="ECO:0000256" key="4">
    <source>
        <dbReference type="PIRSR" id="PIRSR601765-1"/>
    </source>
</evidence>
<comment type="similarity">
    <text evidence="1 5">Belongs to the beta-class carbonic anhydrase family.</text>
</comment>
<sequence>MSTLKDHIAKASERYSGTFKNGGLKSPPSRHFIFVTCMDARIDTHAAFGIGPGEAHVIRNAGGSAADALRSIVISQQLLGTREVAIIKHTKCGMDGLPNEMVHATVLKNLGIEAIGELKTRNMIDFLPVGGGITHGVKEDVKLLKTSSLVPRDIEITGWIYDVDSGATTRVC</sequence>
<dbReference type="OrthoDB" id="10248475at2759"/>
<comment type="caution">
    <text evidence="6">The sequence shown here is derived from an EMBL/GenBank/DDBJ whole genome shotgun (WGS) entry which is preliminary data.</text>
</comment>
<evidence type="ECO:0000256" key="3">
    <source>
        <dbReference type="ARBA" id="ARBA00022833"/>
    </source>
</evidence>
<dbReference type="Pfam" id="PF00484">
    <property type="entry name" value="Pro_CA"/>
    <property type="match status" value="1"/>
</dbReference>
<evidence type="ECO:0000313" key="6">
    <source>
        <dbReference type="EMBL" id="CAI4215478.1"/>
    </source>
</evidence>
<comment type="function">
    <text evidence="5">Reversible hydration of carbon dioxide.</text>
</comment>
<keyword evidence="3 4" id="KW-0862">Zinc</keyword>
<keyword evidence="5" id="KW-0456">Lyase</keyword>
<dbReference type="EMBL" id="CALLCH030000012">
    <property type="protein sequence ID" value="CAI4215478.1"/>
    <property type="molecule type" value="Genomic_DNA"/>
</dbReference>
<feature type="binding site" evidence="4">
    <location>
        <position position="92"/>
    </location>
    <ligand>
        <name>Zn(2+)</name>
        <dbReference type="ChEBI" id="CHEBI:29105"/>
    </ligand>
</feature>
<dbReference type="EC" id="4.2.1.1" evidence="5"/>
<comment type="cofactor">
    <cofactor evidence="4">
        <name>Zn(2+)</name>
        <dbReference type="ChEBI" id="CHEBI:29105"/>
    </cofactor>
    <text evidence="4">Binds 1 zinc ion per subunit.</text>
</comment>
<dbReference type="AlphaFoldDB" id="A0A9P1H4Z9"/>
<protein>
    <recommendedName>
        <fullName evidence="5">Carbonic anhydrase</fullName>
        <ecNumber evidence="5">4.2.1.1</ecNumber>
    </recommendedName>
    <alternativeName>
        <fullName evidence="5">Carbonate dehydratase</fullName>
    </alternativeName>
</protein>
<evidence type="ECO:0000256" key="2">
    <source>
        <dbReference type="ARBA" id="ARBA00022723"/>
    </source>
</evidence>
<dbReference type="InterPro" id="IPR036874">
    <property type="entry name" value="Carbonic_anhydrase_sf"/>
</dbReference>
<feature type="binding site" evidence="4">
    <location>
        <position position="39"/>
    </location>
    <ligand>
        <name>Zn(2+)</name>
        <dbReference type="ChEBI" id="CHEBI:29105"/>
    </ligand>
</feature>
<dbReference type="PANTHER" id="PTHR43175">
    <property type="entry name" value="CARBONIC ANHYDRASE"/>
    <property type="match status" value="1"/>
</dbReference>
<dbReference type="GO" id="GO:0004089">
    <property type="term" value="F:carbonate dehydratase activity"/>
    <property type="evidence" value="ECO:0007669"/>
    <property type="project" value="UniProtKB-UniRule"/>
</dbReference>
<dbReference type="InterPro" id="IPR001765">
    <property type="entry name" value="Carbonic_anhydrase"/>
</dbReference>
<name>A0A9P1H4Z9_9PEZI</name>
<dbReference type="CDD" id="cd03379">
    <property type="entry name" value="beta_CA_cladeD"/>
    <property type="match status" value="1"/>
</dbReference>
<dbReference type="SUPFAM" id="SSF53056">
    <property type="entry name" value="beta-carbonic anhydrase, cab"/>
    <property type="match status" value="1"/>
</dbReference>
<proteinExistence type="inferred from homology"/>
<accession>A0A9P1H4Z9</accession>
<dbReference type="Gene3D" id="3.40.1050.10">
    <property type="entry name" value="Carbonic anhydrase"/>
    <property type="match status" value="1"/>
</dbReference>
<keyword evidence="7" id="KW-1185">Reference proteome</keyword>
<dbReference type="PANTHER" id="PTHR43175:SF3">
    <property type="entry name" value="CARBON DISULFIDE HYDROLASE"/>
    <property type="match status" value="1"/>
</dbReference>